<evidence type="ECO:0000256" key="1">
    <source>
        <dbReference type="SAM" id="Phobius"/>
    </source>
</evidence>
<dbReference type="EMBL" id="QYZD01000003">
    <property type="protein sequence ID" value="RJG25486.1"/>
    <property type="molecule type" value="Genomic_DNA"/>
</dbReference>
<organism evidence="2 3">
    <name type="scientific">Paenibacillus thiaminolyticus</name>
    <name type="common">Bacillus thiaminolyticus</name>
    <dbReference type="NCBI Taxonomy" id="49283"/>
    <lineage>
        <taxon>Bacteria</taxon>
        <taxon>Bacillati</taxon>
        <taxon>Bacillota</taxon>
        <taxon>Bacilli</taxon>
        <taxon>Bacillales</taxon>
        <taxon>Paenibacillaceae</taxon>
        <taxon>Paenibacillus</taxon>
    </lineage>
</organism>
<gene>
    <name evidence="2" type="ORF">DQX05_05125</name>
</gene>
<comment type="caution">
    <text evidence="2">The sequence shown here is derived from an EMBL/GenBank/DDBJ whole genome shotgun (WGS) entry which is preliminary data.</text>
</comment>
<keyword evidence="1" id="KW-1133">Transmembrane helix</keyword>
<dbReference type="Proteomes" id="UP000266177">
    <property type="component" value="Unassembled WGS sequence"/>
</dbReference>
<protein>
    <submittedName>
        <fullName evidence="2">Uncharacterized protein</fullName>
    </submittedName>
</protein>
<dbReference type="OrthoDB" id="2473142at2"/>
<keyword evidence="1" id="KW-0472">Membrane</keyword>
<evidence type="ECO:0000313" key="2">
    <source>
        <dbReference type="EMBL" id="RJG25486.1"/>
    </source>
</evidence>
<evidence type="ECO:0000313" key="3">
    <source>
        <dbReference type="Proteomes" id="UP000266177"/>
    </source>
</evidence>
<name>A0A3A3GNE4_PANTH</name>
<proteinExistence type="predicted"/>
<sequence>MEGRQKVDFSELTQYFNGIRSSIGDVADRTGESLWRVEAQLGQLTRQLVKMNTLLTVLVVAVIVYLVVKLIMFKKHKSQASQ</sequence>
<dbReference type="RefSeq" id="WP_119791504.1">
    <property type="nucleotide sequence ID" value="NZ_QYZD01000003.1"/>
</dbReference>
<reference evidence="2 3" key="1">
    <citation type="submission" date="2018-09" db="EMBL/GenBank/DDBJ databases">
        <title>Paenibacillus SK2017-BO5.</title>
        <authorList>
            <person name="Piskunova J.V."/>
            <person name="Dubiley S.A."/>
            <person name="Severinov K.V."/>
        </authorList>
    </citation>
    <scope>NUCLEOTIDE SEQUENCE [LARGE SCALE GENOMIC DNA]</scope>
    <source>
        <strain evidence="2 3">BO5</strain>
    </source>
</reference>
<dbReference type="AlphaFoldDB" id="A0A3A3GNE4"/>
<feature type="transmembrane region" description="Helical" evidence="1">
    <location>
        <begin position="54"/>
        <end position="73"/>
    </location>
</feature>
<keyword evidence="1" id="KW-0812">Transmembrane</keyword>
<accession>A0A3A3GNE4</accession>